<dbReference type="Pfam" id="PF13404">
    <property type="entry name" value="HTH_AsnC-type"/>
    <property type="match status" value="1"/>
</dbReference>
<evidence type="ECO:0000313" key="6">
    <source>
        <dbReference type="Proteomes" id="UP000198507"/>
    </source>
</evidence>
<dbReference type="InterPro" id="IPR019885">
    <property type="entry name" value="Tscrpt_reg_HTH_AsnC-type_CS"/>
</dbReference>
<evidence type="ECO:0000313" key="5">
    <source>
        <dbReference type="EMBL" id="SET81910.1"/>
    </source>
</evidence>
<keyword evidence="1" id="KW-0805">Transcription regulation</keyword>
<sequence>MRGRYSTAHPARHLREGHAIDAVDQQLIDLLRANGRASYAELARRVGLSSPAVHERVGKLEAAGVVTGYRAVVDPAAVGLGVTALVGVIESDSVDETGIEEALAAMPEVEDCWRVAGSEGYVLKVRVTDIAALETTISALNRVRGVARTRTTVVLSTKWEGRHGGEG</sequence>
<protein>
    <submittedName>
        <fullName evidence="5">Transcriptional regulator, AsnC family</fullName>
    </submittedName>
</protein>
<gene>
    <name evidence="5" type="ORF">SAMN04488546_3794</name>
</gene>
<dbReference type="PANTHER" id="PTHR30154:SF53">
    <property type="entry name" value="HTH-TYPE TRANSCRIPTIONAL REGULATOR LRPC"/>
    <property type="match status" value="1"/>
</dbReference>
<evidence type="ECO:0000256" key="3">
    <source>
        <dbReference type="ARBA" id="ARBA00023163"/>
    </source>
</evidence>
<dbReference type="Gene3D" id="1.10.10.10">
    <property type="entry name" value="Winged helix-like DNA-binding domain superfamily/Winged helix DNA-binding domain"/>
    <property type="match status" value="1"/>
</dbReference>
<dbReference type="EMBL" id="FOIE01000008">
    <property type="protein sequence ID" value="SET81910.1"/>
    <property type="molecule type" value="Genomic_DNA"/>
</dbReference>
<keyword evidence="2" id="KW-0238">DNA-binding</keyword>
<dbReference type="PROSITE" id="PS50956">
    <property type="entry name" value="HTH_ASNC_2"/>
    <property type="match status" value="1"/>
</dbReference>
<dbReference type="Proteomes" id="UP000198507">
    <property type="component" value="Unassembled WGS sequence"/>
</dbReference>
<evidence type="ECO:0000256" key="1">
    <source>
        <dbReference type="ARBA" id="ARBA00023015"/>
    </source>
</evidence>
<dbReference type="RefSeq" id="WP_245743702.1">
    <property type="nucleotide sequence ID" value="NZ_FOIE01000008.1"/>
</dbReference>
<proteinExistence type="predicted"/>
<dbReference type="GO" id="GO:0043565">
    <property type="term" value="F:sequence-specific DNA binding"/>
    <property type="evidence" value="ECO:0007669"/>
    <property type="project" value="InterPro"/>
</dbReference>
<dbReference type="InterPro" id="IPR019887">
    <property type="entry name" value="Tscrpt_reg_AsnC/Lrp_C"/>
</dbReference>
<organism evidence="5 6">
    <name type="scientific">Geodermatophilus poikilotrophus</name>
    <dbReference type="NCBI Taxonomy" id="1333667"/>
    <lineage>
        <taxon>Bacteria</taxon>
        <taxon>Bacillati</taxon>
        <taxon>Actinomycetota</taxon>
        <taxon>Actinomycetes</taxon>
        <taxon>Geodermatophilales</taxon>
        <taxon>Geodermatophilaceae</taxon>
        <taxon>Geodermatophilus</taxon>
    </lineage>
</organism>
<dbReference type="GO" id="GO:0043200">
    <property type="term" value="P:response to amino acid"/>
    <property type="evidence" value="ECO:0007669"/>
    <property type="project" value="TreeGrafter"/>
</dbReference>
<dbReference type="Pfam" id="PF01037">
    <property type="entry name" value="AsnC_trans_reg"/>
    <property type="match status" value="1"/>
</dbReference>
<reference evidence="6" key="1">
    <citation type="submission" date="2016-10" db="EMBL/GenBank/DDBJ databases">
        <authorList>
            <person name="Varghese N."/>
            <person name="Submissions S."/>
        </authorList>
    </citation>
    <scope>NUCLEOTIDE SEQUENCE [LARGE SCALE GENOMIC DNA]</scope>
    <source>
        <strain evidence="6">DSM 44209</strain>
    </source>
</reference>
<dbReference type="InterPro" id="IPR019888">
    <property type="entry name" value="Tscrpt_reg_AsnC-like"/>
</dbReference>
<keyword evidence="3" id="KW-0804">Transcription</keyword>
<dbReference type="InterPro" id="IPR036388">
    <property type="entry name" value="WH-like_DNA-bd_sf"/>
</dbReference>
<dbReference type="PANTHER" id="PTHR30154">
    <property type="entry name" value="LEUCINE-RESPONSIVE REGULATORY PROTEIN"/>
    <property type="match status" value="1"/>
</dbReference>
<dbReference type="AlphaFoldDB" id="A0A1I0HDM2"/>
<keyword evidence="6" id="KW-1185">Reference proteome</keyword>
<dbReference type="InterPro" id="IPR011008">
    <property type="entry name" value="Dimeric_a/b-barrel"/>
</dbReference>
<dbReference type="SUPFAM" id="SSF46785">
    <property type="entry name" value="Winged helix' DNA-binding domain"/>
    <property type="match status" value="1"/>
</dbReference>
<dbReference type="SMART" id="SM00344">
    <property type="entry name" value="HTH_ASNC"/>
    <property type="match status" value="1"/>
</dbReference>
<dbReference type="SUPFAM" id="SSF54909">
    <property type="entry name" value="Dimeric alpha+beta barrel"/>
    <property type="match status" value="1"/>
</dbReference>
<evidence type="ECO:0000256" key="2">
    <source>
        <dbReference type="ARBA" id="ARBA00023125"/>
    </source>
</evidence>
<dbReference type="CDD" id="cd00090">
    <property type="entry name" value="HTH_ARSR"/>
    <property type="match status" value="1"/>
</dbReference>
<name>A0A1I0HDM2_9ACTN</name>
<dbReference type="InterPro" id="IPR036390">
    <property type="entry name" value="WH_DNA-bd_sf"/>
</dbReference>
<dbReference type="InterPro" id="IPR000485">
    <property type="entry name" value="AsnC-type_HTH_dom"/>
</dbReference>
<accession>A0A1I0HDM2</accession>
<evidence type="ECO:0000259" key="4">
    <source>
        <dbReference type="PROSITE" id="PS50956"/>
    </source>
</evidence>
<dbReference type="Gene3D" id="3.30.70.920">
    <property type="match status" value="1"/>
</dbReference>
<dbReference type="PROSITE" id="PS00519">
    <property type="entry name" value="HTH_ASNC_1"/>
    <property type="match status" value="1"/>
</dbReference>
<dbReference type="PRINTS" id="PR00033">
    <property type="entry name" value="HTHASNC"/>
</dbReference>
<dbReference type="GO" id="GO:0005829">
    <property type="term" value="C:cytosol"/>
    <property type="evidence" value="ECO:0007669"/>
    <property type="project" value="TreeGrafter"/>
</dbReference>
<feature type="domain" description="HTH asnC-type" evidence="4">
    <location>
        <begin position="20"/>
        <end position="81"/>
    </location>
</feature>
<dbReference type="InterPro" id="IPR011991">
    <property type="entry name" value="ArsR-like_HTH"/>
</dbReference>